<dbReference type="Proteomes" id="UP000828390">
    <property type="component" value="Unassembled WGS sequence"/>
</dbReference>
<name>A0A9D4LL20_DREPO</name>
<sequence length="53" mass="5922">MSTIEDLQNLMSVCQVPLLETEEGVIIEVANKLLTILNQIHERARTPMTQGAE</sequence>
<accession>A0A9D4LL20</accession>
<keyword evidence="2" id="KW-1185">Reference proteome</keyword>
<protein>
    <submittedName>
        <fullName evidence="1">Uncharacterized protein</fullName>
    </submittedName>
</protein>
<organism evidence="1 2">
    <name type="scientific">Dreissena polymorpha</name>
    <name type="common">Zebra mussel</name>
    <name type="synonym">Mytilus polymorpha</name>
    <dbReference type="NCBI Taxonomy" id="45954"/>
    <lineage>
        <taxon>Eukaryota</taxon>
        <taxon>Metazoa</taxon>
        <taxon>Spiralia</taxon>
        <taxon>Lophotrochozoa</taxon>
        <taxon>Mollusca</taxon>
        <taxon>Bivalvia</taxon>
        <taxon>Autobranchia</taxon>
        <taxon>Heteroconchia</taxon>
        <taxon>Euheterodonta</taxon>
        <taxon>Imparidentia</taxon>
        <taxon>Neoheterodontei</taxon>
        <taxon>Myida</taxon>
        <taxon>Dreissenoidea</taxon>
        <taxon>Dreissenidae</taxon>
        <taxon>Dreissena</taxon>
    </lineage>
</organism>
<dbReference type="AlphaFoldDB" id="A0A9D4LL20"/>
<comment type="caution">
    <text evidence="1">The sequence shown here is derived from an EMBL/GenBank/DDBJ whole genome shotgun (WGS) entry which is preliminary data.</text>
</comment>
<reference evidence="1" key="2">
    <citation type="submission" date="2020-11" db="EMBL/GenBank/DDBJ databases">
        <authorList>
            <person name="McCartney M.A."/>
            <person name="Auch B."/>
            <person name="Kono T."/>
            <person name="Mallez S."/>
            <person name="Becker A."/>
            <person name="Gohl D.M."/>
            <person name="Silverstein K.A.T."/>
            <person name="Koren S."/>
            <person name="Bechman K.B."/>
            <person name="Herman A."/>
            <person name="Abrahante J.E."/>
            <person name="Garbe J."/>
        </authorList>
    </citation>
    <scope>NUCLEOTIDE SEQUENCE</scope>
    <source>
        <strain evidence="1">Duluth1</strain>
        <tissue evidence="1">Whole animal</tissue>
    </source>
</reference>
<reference evidence="1" key="1">
    <citation type="journal article" date="2019" name="bioRxiv">
        <title>The Genome of the Zebra Mussel, Dreissena polymorpha: A Resource for Invasive Species Research.</title>
        <authorList>
            <person name="McCartney M.A."/>
            <person name="Auch B."/>
            <person name="Kono T."/>
            <person name="Mallez S."/>
            <person name="Zhang Y."/>
            <person name="Obille A."/>
            <person name="Becker A."/>
            <person name="Abrahante J.E."/>
            <person name="Garbe J."/>
            <person name="Badalamenti J.P."/>
            <person name="Herman A."/>
            <person name="Mangelson H."/>
            <person name="Liachko I."/>
            <person name="Sullivan S."/>
            <person name="Sone E.D."/>
            <person name="Koren S."/>
            <person name="Silverstein K.A.T."/>
            <person name="Beckman K.B."/>
            <person name="Gohl D.M."/>
        </authorList>
    </citation>
    <scope>NUCLEOTIDE SEQUENCE</scope>
    <source>
        <strain evidence="1">Duluth1</strain>
        <tissue evidence="1">Whole animal</tissue>
    </source>
</reference>
<proteinExistence type="predicted"/>
<evidence type="ECO:0000313" key="2">
    <source>
        <dbReference type="Proteomes" id="UP000828390"/>
    </source>
</evidence>
<evidence type="ECO:0000313" key="1">
    <source>
        <dbReference type="EMBL" id="KAH3859674.1"/>
    </source>
</evidence>
<gene>
    <name evidence="1" type="ORF">DPMN_102494</name>
</gene>
<dbReference type="EMBL" id="JAIWYP010000003">
    <property type="protein sequence ID" value="KAH3859674.1"/>
    <property type="molecule type" value="Genomic_DNA"/>
</dbReference>